<comment type="caution">
    <text evidence="2">The sequence shown here is derived from an EMBL/GenBank/DDBJ whole genome shotgun (WGS) entry which is preliminary data.</text>
</comment>
<gene>
    <name evidence="2" type="ORF">BN2476_590063</name>
</gene>
<evidence type="ECO:0000256" key="1">
    <source>
        <dbReference type="SAM" id="MobiDB-lite"/>
    </source>
</evidence>
<organism evidence="2 3">
    <name type="scientific">Paraburkholderia piptadeniae</name>
    <dbReference type="NCBI Taxonomy" id="1701573"/>
    <lineage>
        <taxon>Bacteria</taxon>
        <taxon>Pseudomonadati</taxon>
        <taxon>Pseudomonadota</taxon>
        <taxon>Betaproteobacteria</taxon>
        <taxon>Burkholderiales</taxon>
        <taxon>Burkholderiaceae</taxon>
        <taxon>Paraburkholderia</taxon>
    </lineage>
</organism>
<dbReference type="AlphaFoldDB" id="A0A1N7SJV9"/>
<feature type="compositionally biased region" description="Basic and acidic residues" evidence="1">
    <location>
        <begin position="53"/>
        <end position="66"/>
    </location>
</feature>
<accession>A0A1N7SJV9</accession>
<name>A0A1N7SJV9_9BURK</name>
<keyword evidence="3" id="KW-1185">Reference proteome</keyword>
<evidence type="ECO:0000313" key="2">
    <source>
        <dbReference type="EMBL" id="SIT47658.1"/>
    </source>
</evidence>
<dbReference type="EMBL" id="CYGY02000059">
    <property type="protein sequence ID" value="SIT47658.1"/>
    <property type="molecule type" value="Genomic_DNA"/>
</dbReference>
<sequence>MNDTQCHLRREAVVAIRVKAVVDADLNYRPMPEMGKRLHSIAGQSHAPSNHGPEPDRPLRRDRRIA</sequence>
<proteinExistence type="predicted"/>
<dbReference type="Proteomes" id="UP000195569">
    <property type="component" value="Unassembled WGS sequence"/>
</dbReference>
<feature type="region of interest" description="Disordered" evidence="1">
    <location>
        <begin position="37"/>
        <end position="66"/>
    </location>
</feature>
<evidence type="ECO:0000313" key="3">
    <source>
        <dbReference type="Proteomes" id="UP000195569"/>
    </source>
</evidence>
<reference evidence="2" key="1">
    <citation type="submission" date="2016-12" db="EMBL/GenBank/DDBJ databases">
        <authorList>
            <person name="Moulin L."/>
        </authorList>
    </citation>
    <scope>NUCLEOTIDE SEQUENCE [LARGE SCALE GENOMIC DNA]</scope>
    <source>
        <strain evidence="2">STM 7183</strain>
    </source>
</reference>
<protein>
    <submittedName>
        <fullName evidence="2">Uncharacterized protein</fullName>
    </submittedName>
</protein>